<evidence type="ECO:0000256" key="1">
    <source>
        <dbReference type="SAM" id="MobiDB-lite"/>
    </source>
</evidence>
<dbReference type="AlphaFoldDB" id="A0A3A2ZED4"/>
<proteinExistence type="predicted"/>
<accession>A0A3A2ZED4</accession>
<organism evidence="2 3">
    <name type="scientific">Aspergillus sclerotialis</name>
    <dbReference type="NCBI Taxonomy" id="2070753"/>
    <lineage>
        <taxon>Eukaryota</taxon>
        <taxon>Fungi</taxon>
        <taxon>Dikarya</taxon>
        <taxon>Ascomycota</taxon>
        <taxon>Pezizomycotina</taxon>
        <taxon>Eurotiomycetes</taxon>
        <taxon>Eurotiomycetidae</taxon>
        <taxon>Eurotiales</taxon>
        <taxon>Aspergillaceae</taxon>
        <taxon>Aspergillus</taxon>
        <taxon>Aspergillus subgen. Polypaecilum</taxon>
    </lineage>
</organism>
<dbReference type="OrthoDB" id="4502539at2759"/>
<feature type="compositionally biased region" description="Acidic residues" evidence="1">
    <location>
        <begin position="88"/>
        <end position="97"/>
    </location>
</feature>
<evidence type="ECO:0000313" key="2">
    <source>
        <dbReference type="EMBL" id="RJE17694.1"/>
    </source>
</evidence>
<evidence type="ECO:0000313" key="3">
    <source>
        <dbReference type="Proteomes" id="UP000266188"/>
    </source>
</evidence>
<keyword evidence="3" id="KW-1185">Reference proteome</keyword>
<dbReference type="EMBL" id="MVGC01000765">
    <property type="protein sequence ID" value="RJE17694.1"/>
    <property type="molecule type" value="Genomic_DNA"/>
</dbReference>
<dbReference type="Proteomes" id="UP000266188">
    <property type="component" value="Unassembled WGS sequence"/>
</dbReference>
<feature type="compositionally biased region" description="Basic and acidic residues" evidence="1">
    <location>
        <begin position="169"/>
        <end position="184"/>
    </location>
</feature>
<comment type="caution">
    <text evidence="2">The sequence shown here is derived from an EMBL/GenBank/DDBJ whole genome shotgun (WGS) entry which is preliminary data.</text>
</comment>
<gene>
    <name evidence="2" type="ORF">PHISCL_09968</name>
</gene>
<protein>
    <submittedName>
        <fullName evidence="2">Uncharacterized protein</fullName>
    </submittedName>
</protein>
<reference evidence="3" key="1">
    <citation type="submission" date="2017-02" db="EMBL/GenBank/DDBJ databases">
        <authorList>
            <person name="Tafer H."/>
            <person name="Lopandic K."/>
        </authorList>
    </citation>
    <scope>NUCLEOTIDE SEQUENCE [LARGE SCALE GENOMIC DNA]</scope>
    <source>
        <strain evidence="3">CBS 366.77</strain>
    </source>
</reference>
<name>A0A3A2ZED4_9EURO</name>
<sequence>MTVQTMPPTPTRASANLARKPSLNKRLPPLADRNSLPHRLTGLSRQKLAREATAPDPDVRRCLAHFRLHVASIEWTNKNVTNQISSFELEEDDDEEDRNEKEREDEKKEKEDEEKQHANEEKKDDSNTPPQQESSKDVLHVSFEVPPPTPPTPTIENDPSTDQSSSSTSKEENALDRGRNCIEKPVQKKNFWSSTGQCVPVSIAS</sequence>
<feature type="region of interest" description="Disordered" evidence="1">
    <location>
        <begin position="86"/>
        <end position="184"/>
    </location>
</feature>
<feature type="compositionally biased region" description="Basic and acidic residues" evidence="1">
    <location>
        <begin position="98"/>
        <end position="126"/>
    </location>
</feature>
<feature type="region of interest" description="Disordered" evidence="1">
    <location>
        <begin position="1"/>
        <end position="55"/>
    </location>
</feature>
<feature type="compositionally biased region" description="Polar residues" evidence="1">
    <location>
        <begin position="1"/>
        <end position="14"/>
    </location>
</feature>